<evidence type="ECO:0000256" key="5">
    <source>
        <dbReference type="ARBA" id="ARBA00023284"/>
    </source>
</evidence>
<evidence type="ECO:0000313" key="8">
    <source>
        <dbReference type="Proteomes" id="UP001500974"/>
    </source>
</evidence>
<dbReference type="InterPro" id="IPR036249">
    <property type="entry name" value="Thioredoxin-like_sf"/>
</dbReference>
<evidence type="ECO:0000256" key="1">
    <source>
        <dbReference type="ARBA" id="ARBA00005791"/>
    </source>
</evidence>
<dbReference type="InterPro" id="IPR012336">
    <property type="entry name" value="Thioredoxin-like_fold"/>
</dbReference>
<comment type="similarity">
    <text evidence="1">Belongs to the thioredoxin family. DsbA subfamily.</text>
</comment>
<keyword evidence="5" id="KW-0676">Redox-active center</keyword>
<evidence type="ECO:0000256" key="3">
    <source>
        <dbReference type="ARBA" id="ARBA00023002"/>
    </source>
</evidence>
<name>A0ABP5MLL4_9MICC</name>
<protein>
    <recommendedName>
        <fullName evidence="6">Thioredoxin domain-containing protein</fullName>
    </recommendedName>
</protein>
<dbReference type="EMBL" id="BAAAON010000001">
    <property type="protein sequence ID" value="GAA2174957.1"/>
    <property type="molecule type" value="Genomic_DNA"/>
</dbReference>
<dbReference type="InterPro" id="IPR013766">
    <property type="entry name" value="Thioredoxin_domain"/>
</dbReference>
<dbReference type="PROSITE" id="PS51352">
    <property type="entry name" value="THIOREDOXIN_2"/>
    <property type="match status" value="1"/>
</dbReference>
<dbReference type="SUPFAM" id="SSF52833">
    <property type="entry name" value="Thioredoxin-like"/>
    <property type="match status" value="1"/>
</dbReference>
<evidence type="ECO:0000313" key="7">
    <source>
        <dbReference type="EMBL" id="GAA2174957.1"/>
    </source>
</evidence>
<keyword evidence="2" id="KW-0732">Signal</keyword>
<dbReference type="PANTHER" id="PTHR13887:SF14">
    <property type="entry name" value="DISULFIDE BOND FORMATION PROTEIN D"/>
    <property type="match status" value="1"/>
</dbReference>
<dbReference type="RefSeq" id="WP_056544890.1">
    <property type="nucleotide sequence ID" value="NZ_BAAAON010000001.1"/>
</dbReference>
<organism evidence="7 8">
    <name type="scientific">Arthrobacter parietis</name>
    <dbReference type="NCBI Taxonomy" id="271434"/>
    <lineage>
        <taxon>Bacteria</taxon>
        <taxon>Bacillati</taxon>
        <taxon>Actinomycetota</taxon>
        <taxon>Actinomycetes</taxon>
        <taxon>Micrococcales</taxon>
        <taxon>Micrococcaceae</taxon>
        <taxon>Arthrobacter</taxon>
    </lineage>
</organism>
<accession>A0ABP5MLL4</accession>
<proteinExistence type="inferred from homology"/>
<dbReference type="Gene3D" id="3.40.30.10">
    <property type="entry name" value="Glutaredoxin"/>
    <property type="match status" value="1"/>
</dbReference>
<dbReference type="Proteomes" id="UP001500974">
    <property type="component" value="Unassembled WGS sequence"/>
</dbReference>
<dbReference type="Pfam" id="PF13462">
    <property type="entry name" value="Thioredoxin_4"/>
    <property type="match status" value="1"/>
</dbReference>
<keyword evidence="8" id="KW-1185">Reference proteome</keyword>
<feature type="domain" description="Thioredoxin" evidence="6">
    <location>
        <begin position="36"/>
        <end position="221"/>
    </location>
</feature>
<gene>
    <name evidence="7" type="ORF">GCM10009784_15420</name>
</gene>
<reference evidence="8" key="1">
    <citation type="journal article" date="2019" name="Int. J. Syst. Evol. Microbiol.">
        <title>The Global Catalogue of Microorganisms (GCM) 10K type strain sequencing project: providing services to taxonomists for standard genome sequencing and annotation.</title>
        <authorList>
            <consortium name="The Broad Institute Genomics Platform"/>
            <consortium name="The Broad Institute Genome Sequencing Center for Infectious Disease"/>
            <person name="Wu L."/>
            <person name="Ma J."/>
        </authorList>
    </citation>
    <scope>NUCLEOTIDE SEQUENCE [LARGE SCALE GENOMIC DNA]</scope>
    <source>
        <strain evidence="8">JCM 14917</strain>
    </source>
</reference>
<dbReference type="PANTHER" id="PTHR13887">
    <property type="entry name" value="GLUTATHIONE S-TRANSFERASE KAPPA"/>
    <property type="match status" value="1"/>
</dbReference>
<evidence type="ECO:0000256" key="2">
    <source>
        <dbReference type="ARBA" id="ARBA00022729"/>
    </source>
</evidence>
<evidence type="ECO:0000256" key="4">
    <source>
        <dbReference type="ARBA" id="ARBA00023157"/>
    </source>
</evidence>
<keyword evidence="4" id="KW-1015">Disulfide bond</keyword>
<evidence type="ECO:0000259" key="6">
    <source>
        <dbReference type="PROSITE" id="PS51352"/>
    </source>
</evidence>
<sequence length="222" mass="23866">MASRPALSTPNKIAIGLLLAAVLAVIAIVVTANIRSTANQTALAGTAQIVRPDSHRLSTATNEKAVLVEFLDFECESCLAAKPFIEDLSVKYGNELTIVTRYFPLPGHPNSVTAALAVEAAAQQGEFESMYHRMFDTQTDWSHNEESQADTFRGYAEELGLDMVAYDAAIADPATADRIEKDKNDGIGLGVSGTPTFFLDGELIEPATLEEFEQLVADAVSK</sequence>
<keyword evidence="3" id="KW-0560">Oxidoreductase</keyword>
<comment type="caution">
    <text evidence="7">The sequence shown here is derived from an EMBL/GenBank/DDBJ whole genome shotgun (WGS) entry which is preliminary data.</text>
</comment>